<dbReference type="EMBL" id="JBHSGU010000001">
    <property type="protein sequence ID" value="MFC4698630.1"/>
    <property type="molecule type" value="Genomic_DNA"/>
</dbReference>
<evidence type="ECO:0000313" key="6">
    <source>
        <dbReference type="EMBL" id="MFC4698630.1"/>
    </source>
</evidence>
<keyword evidence="2" id="KW-0547">Nucleotide-binding</keyword>
<dbReference type="PANTHER" id="PTHR19211:SF14">
    <property type="entry name" value="ATP-BINDING CASSETTE SUB-FAMILY F MEMBER 1"/>
    <property type="match status" value="1"/>
</dbReference>
<keyword evidence="1" id="KW-0677">Repeat</keyword>
<dbReference type="RefSeq" id="WP_382405236.1">
    <property type="nucleotide sequence ID" value="NZ_JBHSGU010000001.1"/>
</dbReference>
<evidence type="ECO:0000313" key="7">
    <source>
        <dbReference type="Proteomes" id="UP001595897"/>
    </source>
</evidence>
<dbReference type="InterPro" id="IPR050611">
    <property type="entry name" value="ABCF"/>
</dbReference>
<gene>
    <name evidence="6" type="ORF">ACFO4O_00465</name>
</gene>
<dbReference type="Proteomes" id="UP001595897">
    <property type="component" value="Unassembled WGS sequence"/>
</dbReference>
<name>A0ABV9LS35_9ALTE</name>
<keyword evidence="3 6" id="KW-0067">ATP-binding</keyword>
<comment type="caution">
    <text evidence="6">The sequence shown here is derived from an EMBL/GenBank/DDBJ whole genome shotgun (WGS) entry which is preliminary data.</text>
</comment>
<dbReference type="PANTHER" id="PTHR19211">
    <property type="entry name" value="ATP-BINDING TRANSPORT PROTEIN-RELATED"/>
    <property type="match status" value="1"/>
</dbReference>
<dbReference type="PROSITE" id="PS50893">
    <property type="entry name" value="ABC_TRANSPORTER_2"/>
    <property type="match status" value="2"/>
</dbReference>
<proteinExistence type="predicted"/>
<dbReference type="InterPro" id="IPR027417">
    <property type="entry name" value="P-loop_NTPase"/>
</dbReference>
<dbReference type="InterPro" id="IPR032781">
    <property type="entry name" value="ABC_tran_Xtn"/>
</dbReference>
<dbReference type="InterPro" id="IPR017871">
    <property type="entry name" value="ABC_transporter-like_CS"/>
</dbReference>
<dbReference type="Pfam" id="PF12848">
    <property type="entry name" value="ABC_tran_Xtn"/>
    <property type="match status" value="1"/>
</dbReference>
<dbReference type="InterPro" id="IPR003593">
    <property type="entry name" value="AAA+_ATPase"/>
</dbReference>
<dbReference type="SMART" id="SM00382">
    <property type="entry name" value="AAA"/>
    <property type="match status" value="2"/>
</dbReference>
<dbReference type="PROSITE" id="PS00211">
    <property type="entry name" value="ABC_TRANSPORTER_1"/>
    <property type="match status" value="2"/>
</dbReference>
<evidence type="ECO:0000256" key="3">
    <source>
        <dbReference type="ARBA" id="ARBA00022840"/>
    </source>
</evidence>
<feature type="compositionally biased region" description="Basic and acidic residues" evidence="4">
    <location>
        <begin position="539"/>
        <end position="549"/>
    </location>
</feature>
<dbReference type="SUPFAM" id="SSF52540">
    <property type="entry name" value="P-loop containing nucleoside triphosphate hydrolases"/>
    <property type="match status" value="2"/>
</dbReference>
<evidence type="ECO:0000259" key="5">
    <source>
        <dbReference type="PROSITE" id="PS50893"/>
    </source>
</evidence>
<dbReference type="GO" id="GO:0005524">
    <property type="term" value="F:ATP binding"/>
    <property type="evidence" value="ECO:0007669"/>
    <property type="project" value="UniProtKB-KW"/>
</dbReference>
<protein>
    <submittedName>
        <fullName evidence="6">ATP-binding cassette domain-containing protein</fullName>
    </submittedName>
</protein>
<evidence type="ECO:0000256" key="1">
    <source>
        <dbReference type="ARBA" id="ARBA00022737"/>
    </source>
</evidence>
<organism evidence="6 7">
    <name type="scientific">Glaciecola siphonariae</name>
    <dbReference type="NCBI Taxonomy" id="521012"/>
    <lineage>
        <taxon>Bacteria</taxon>
        <taxon>Pseudomonadati</taxon>
        <taxon>Pseudomonadota</taxon>
        <taxon>Gammaproteobacteria</taxon>
        <taxon>Alteromonadales</taxon>
        <taxon>Alteromonadaceae</taxon>
        <taxon>Glaciecola</taxon>
    </lineage>
</organism>
<accession>A0ABV9LS35</accession>
<sequence length="653" mass="72131">MVKLQALSLHRGVKPLIENVSLDIFAGQKVAIIGRNGCGKSSLFAMLLGQLSPDAGEYSLPKDWRVISVAQTVEDDGSSALQYVVNGDAELLRLRAQLAEAEQSGDGNHIALLHDKLAQAGAYDIEARAATILAGLGFTEDKLSHALSAFSGGWQMRLNLARALLCPSDLLLLDEPTNHLDLDAVLWLENWLSQYSGTLLLISHDKAFIDNCATQIVSFENKTLMAYTGGYSSYEKQKALRIKLAASEYEKQQKKREHLMSFITRFKAKASKAKQAQSRVKQLEKMEEVLPVQQSSGFSFEFKEPNKLPNPLIKMEDVQVGYNDAIVLAKVHLNLVPGSRIGLLGKNGAGKSTLIKLMSGKLKALSGEYLSSAGLHIGYFAQHQVDALDMQSSPFDHIQRLDTKMTEQAVRDYLGGFGFHGDEAIAKVAPMSGGEKARLVLAILVFQKPNLLLLDEPTNHLDIEMRGALNFALQGFEGAIVLVSHDRYLLSSVCDDFYLVDAGQVSAFDGDLDDYRKWMLNASKDTALQAKAESQGPLKKGEQGSKGSIDRRELKRLEAKFRQDTKPFTDDIKRYEALMTELSLRKDKIERTMGDSSLYEAQNKAQLTELLQEQGKVNSELESAEMSWLEAQEALESAKQAFDETLSNMMDSA</sequence>
<feature type="region of interest" description="Disordered" evidence="4">
    <location>
        <begin position="530"/>
        <end position="549"/>
    </location>
</feature>
<evidence type="ECO:0000256" key="2">
    <source>
        <dbReference type="ARBA" id="ARBA00022741"/>
    </source>
</evidence>
<dbReference type="InterPro" id="IPR003439">
    <property type="entry name" value="ABC_transporter-like_ATP-bd"/>
</dbReference>
<feature type="domain" description="ABC transporter" evidence="5">
    <location>
        <begin position="2"/>
        <end position="246"/>
    </location>
</feature>
<dbReference type="CDD" id="cd03221">
    <property type="entry name" value="ABCF_EF-3"/>
    <property type="match status" value="2"/>
</dbReference>
<dbReference type="Pfam" id="PF00005">
    <property type="entry name" value="ABC_tran"/>
    <property type="match status" value="2"/>
</dbReference>
<reference evidence="7" key="1">
    <citation type="journal article" date="2019" name="Int. J. Syst. Evol. Microbiol.">
        <title>The Global Catalogue of Microorganisms (GCM) 10K type strain sequencing project: providing services to taxonomists for standard genome sequencing and annotation.</title>
        <authorList>
            <consortium name="The Broad Institute Genomics Platform"/>
            <consortium name="The Broad Institute Genome Sequencing Center for Infectious Disease"/>
            <person name="Wu L."/>
            <person name="Ma J."/>
        </authorList>
    </citation>
    <scope>NUCLEOTIDE SEQUENCE [LARGE SCALE GENOMIC DNA]</scope>
    <source>
        <strain evidence="7">KACC 12507</strain>
    </source>
</reference>
<feature type="domain" description="ABC transporter" evidence="5">
    <location>
        <begin position="313"/>
        <end position="527"/>
    </location>
</feature>
<dbReference type="Gene3D" id="3.40.50.300">
    <property type="entry name" value="P-loop containing nucleotide triphosphate hydrolases"/>
    <property type="match status" value="2"/>
</dbReference>
<evidence type="ECO:0000256" key="4">
    <source>
        <dbReference type="SAM" id="MobiDB-lite"/>
    </source>
</evidence>
<keyword evidence="7" id="KW-1185">Reference proteome</keyword>